<dbReference type="SUPFAM" id="SSF56801">
    <property type="entry name" value="Acetyl-CoA synthetase-like"/>
    <property type="match status" value="1"/>
</dbReference>
<evidence type="ECO:0000313" key="4">
    <source>
        <dbReference type="Proteomes" id="UP000000361"/>
    </source>
</evidence>
<dbReference type="GO" id="GO:0006631">
    <property type="term" value="P:fatty acid metabolic process"/>
    <property type="evidence" value="ECO:0007669"/>
    <property type="project" value="TreeGrafter"/>
</dbReference>
<evidence type="ECO:0000259" key="2">
    <source>
        <dbReference type="Pfam" id="PF13193"/>
    </source>
</evidence>
<accession>A1B717</accession>
<dbReference type="KEGG" id="pde:Pden_3230"/>
<dbReference type="PANTHER" id="PTHR43201">
    <property type="entry name" value="ACYL-COA SYNTHETASE"/>
    <property type="match status" value="1"/>
</dbReference>
<protein>
    <submittedName>
        <fullName evidence="3">AMP-dependent synthetase and ligase</fullName>
    </submittedName>
</protein>
<dbReference type="InterPro" id="IPR000873">
    <property type="entry name" value="AMP-dep_synth/lig_dom"/>
</dbReference>
<dbReference type="STRING" id="318586.Pden_3230"/>
<keyword evidence="3" id="KW-0436">Ligase</keyword>
<dbReference type="InterPro" id="IPR045851">
    <property type="entry name" value="AMP-bd_C_sf"/>
</dbReference>
<dbReference type="InterPro" id="IPR025110">
    <property type="entry name" value="AMP-bd_C"/>
</dbReference>
<keyword evidence="4" id="KW-1185">Reference proteome</keyword>
<dbReference type="AlphaFoldDB" id="A1B717"/>
<feature type="domain" description="AMP-binding enzyme C-terminal" evidence="2">
    <location>
        <begin position="433"/>
        <end position="508"/>
    </location>
</feature>
<name>A1B717_PARDP</name>
<dbReference type="InterPro" id="IPR020845">
    <property type="entry name" value="AMP-binding_CS"/>
</dbReference>
<dbReference type="OrthoDB" id="6187882at2"/>
<gene>
    <name evidence="3" type="ordered locus">Pden_3230</name>
</gene>
<reference evidence="4" key="1">
    <citation type="submission" date="2006-12" db="EMBL/GenBank/DDBJ databases">
        <title>Complete sequence of chromosome 2 of Paracoccus denitrificans PD1222.</title>
        <authorList>
            <person name="Copeland A."/>
            <person name="Lucas S."/>
            <person name="Lapidus A."/>
            <person name="Barry K."/>
            <person name="Detter J.C."/>
            <person name="Glavina del Rio T."/>
            <person name="Hammon N."/>
            <person name="Israni S."/>
            <person name="Dalin E."/>
            <person name="Tice H."/>
            <person name="Pitluck S."/>
            <person name="Munk A.C."/>
            <person name="Brettin T."/>
            <person name="Bruce D."/>
            <person name="Han C."/>
            <person name="Tapia R."/>
            <person name="Gilna P."/>
            <person name="Schmutz J."/>
            <person name="Larimer F."/>
            <person name="Land M."/>
            <person name="Hauser L."/>
            <person name="Kyrpides N."/>
            <person name="Lykidis A."/>
            <person name="Spiro S."/>
            <person name="Richardson D.J."/>
            <person name="Moir J.W.B."/>
            <person name="Ferguson S.J."/>
            <person name="van Spanning R.J.M."/>
            <person name="Richardson P."/>
        </authorList>
    </citation>
    <scope>NUCLEOTIDE SEQUENCE [LARGE SCALE GENOMIC DNA]</scope>
    <source>
        <strain evidence="4">Pd 1222</strain>
    </source>
</reference>
<dbReference type="eggNOG" id="COG0318">
    <property type="taxonomic scope" value="Bacteria"/>
</dbReference>
<dbReference type="GO" id="GO:0031956">
    <property type="term" value="F:medium-chain fatty acid-CoA ligase activity"/>
    <property type="evidence" value="ECO:0007669"/>
    <property type="project" value="TreeGrafter"/>
</dbReference>
<dbReference type="InterPro" id="IPR042099">
    <property type="entry name" value="ANL_N_sf"/>
</dbReference>
<organism evidence="3 4">
    <name type="scientific">Paracoccus denitrificans (strain Pd 1222)</name>
    <dbReference type="NCBI Taxonomy" id="318586"/>
    <lineage>
        <taxon>Bacteria</taxon>
        <taxon>Pseudomonadati</taxon>
        <taxon>Pseudomonadota</taxon>
        <taxon>Alphaproteobacteria</taxon>
        <taxon>Rhodobacterales</taxon>
        <taxon>Paracoccaceae</taxon>
        <taxon>Paracoccus</taxon>
    </lineage>
</organism>
<dbReference type="HOGENOM" id="CLU_000022_59_0_5"/>
<dbReference type="Gene3D" id="3.30.300.30">
    <property type="match status" value="1"/>
</dbReference>
<dbReference type="PROSITE" id="PS00455">
    <property type="entry name" value="AMP_BINDING"/>
    <property type="match status" value="1"/>
</dbReference>
<dbReference type="Gene3D" id="3.40.50.12780">
    <property type="entry name" value="N-terminal domain of ligase-like"/>
    <property type="match status" value="1"/>
</dbReference>
<evidence type="ECO:0000313" key="3">
    <source>
        <dbReference type="EMBL" id="ABL71311.1"/>
    </source>
</evidence>
<dbReference type="EMBL" id="CP000490">
    <property type="protein sequence ID" value="ABL71311.1"/>
    <property type="molecule type" value="Genomic_DNA"/>
</dbReference>
<sequence length="526" mass="57222">MTPESRQFWSKSIVTEAIGGIPYRIYADRPHRISELFSFASFWGDRPYVIQGDRVLTFAGLRDASGSKALQLQRSGIAAGDRVMILGWNSPDWVVNFWAVVRLGAVPVLGNAWWSPEEIEYAIYFTEPKLVLADDRCAGRVSQSLLTEAWGGEAGTGEAPDVTVPDDENAPAVIIFTSGTEGRAKAVVLAHRSFIASMMMMMHITRRLPYDVSAPKSEICLHTGPLFHIGGPHAMMRGVVSGNTLVFPSGRFSTSEALELIEKHRIERWTAVPTMLTRLLDDEGIATRDLGSLRSIGMGGAPVHRELLDRVRKQLPGVDARVAIGYGLSENAGQATAASAENALRKPGSSGRPLPLVEISFKEREGLPDGEILLRSPTQMLGYFGNPNSPIDADGWLHTGDLGKLDDEGLLWITGRCKDIIIRGGENIAPAAVERALTGISAVAEAAVLGIPHPDLGEEVAAFVVIREDSEATAETLSAELRRTLASFAVPSRWHIQYEPLPTNQTGKVERKALLELLREGPQPEE</sequence>
<feature type="domain" description="AMP-dependent synthetase/ligase" evidence="1">
    <location>
        <begin position="42"/>
        <end position="384"/>
    </location>
</feature>
<dbReference type="PANTHER" id="PTHR43201:SF32">
    <property type="entry name" value="2-SUCCINYLBENZOATE--COA LIGASE, CHLOROPLASTIC_PEROXISOMAL"/>
    <property type="match status" value="1"/>
</dbReference>
<proteinExistence type="predicted"/>
<dbReference type="EnsemblBacteria" id="ABL71311">
    <property type="protein sequence ID" value="ABL71311"/>
    <property type="gene ID" value="Pden_3230"/>
</dbReference>
<dbReference type="Pfam" id="PF00501">
    <property type="entry name" value="AMP-binding"/>
    <property type="match status" value="1"/>
</dbReference>
<dbReference type="Proteomes" id="UP000000361">
    <property type="component" value="Chromosome 2"/>
</dbReference>
<dbReference type="Pfam" id="PF13193">
    <property type="entry name" value="AMP-binding_C"/>
    <property type="match status" value="1"/>
</dbReference>
<evidence type="ECO:0000259" key="1">
    <source>
        <dbReference type="Pfam" id="PF00501"/>
    </source>
</evidence>